<protein>
    <submittedName>
        <fullName evidence="1">Receptor-like protein 14 (AtRLP14)</fullName>
    </submittedName>
</protein>
<accession>A0ABP0M3G0</accession>
<dbReference type="PANTHER" id="PTHR48007">
    <property type="entry name" value="LEUCINE-RICH REPEAT RECEPTOR-LIKE PROTEIN KINASE PXC1"/>
    <property type="match status" value="1"/>
</dbReference>
<comment type="caution">
    <text evidence="1">The sequence shown here is derived from an EMBL/GenBank/DDBJ whole genome shotgun (WGS) entry which is preliminary data.</text>
</comment>
<organism evidence="1 2">
    <name type="scientific">Durusdinium trenchii</name>
    <dbReference type="NCBI Taxonomy" id="1381693"/>
    <lineage>
        <taxon>Eukaryota</taxon>
        <taxon>Sar</taxon>
        <taxon>Alveolata</taxon>
        <taxon>Dinophyceae</taxon>
        <taxon>Suessiales</taxon>
        <taxon>Symbiodiniaceae</taxon>
        <taxon>Durusdinium</taxon>
    </lineage>
</organism>
<feature type="non-terminal residue" evidence="1">
    <location>
        <position position="241"/>
    </location>
</feature>
<feature type="non-terminal residue" evidence="1">
    <location>
        <position position="1"/>
    </location>
</feature>
<gene>
    <name evidence="1" type="ORF">SCF082_LOCUS25965</name>
</gene>
<keyword evidence="2" id="KW-1185">Reference proteome</keyword>
<dbReference type="InterPro" id="IPR046959">
    <property type="entry name" value="PRK1-6/SRF4-like"/>
</dbReference>
<dbReference type="Gene3D" id="3.80.10.10">
    <property type="entry name" value="Ribonuclease Inhibitor"/>
    <property type="match status" value="1"/>
</dbReference>
<reference evidence="1 2" key="1">
    <citation type="submission" date="2024-02" db="EMBL/GenBank/DDBJ databases">
        <authorList>
            <person name="Chen Y."/>
            <person name="Shah S."/>
            <person name="Dougan E. K."/>
            <person name="Thang M."/>
            <person name="Chan C."/>
        </authorList>
    </citation>
    <scope>NUCLEOTIDE SEQUENCE [LARGE SCALE GENOMIC DNA]</scope>
</reference>
<proteinExistence type="predicted"/>
<dbReference type="SUPFAM" id="SSF52058">
    <property type="entry name" value="L domain-like"/>
    <property type="match status" value="1"/>
</dbReference>
<evidence type="ECO:0000313" key="2">
    <source>
        <dbReference type="Proteomes" id="UP001642464"/>
    </source>
</evidence>
<sequence length="241" mass="26648">SRSAHFSSRLPMPRSPSFYVPRATPRATLKLCCALSLVLRTAHGVRFQSDASRVPSEVEDPCAGEANETKRMVLALGVWNAGWEGNHCRWPGVVCAPKSCHVRHLKFTGGTGRLPEDMHFPELIALRITLSNVSGDLRSLRHLPTLKFVELTSPAIQGDLAVFAQMRNLRQLHLKSTFVSGDLRVFEKTPKLQLLTLFKTHVRGDLAAFRGTPKLMTLNLKGTHVFGDVAALNTTNAYAVR</sequence>
<evidence type="ECO:0000313" key="1">
    <source>
        <dbReference type="EMBL" id="CAK9046005.1"/>
    </source>
</evidence>
<dbReference type="EMBL" id="CAXAMM010019569">
    <property type="protein sequence ID" value="CAK9046005.1"/>
    <property type="molecule type" value="Genomic_DNA"/>
</dbReference>
<dbReference type="PANTHER" id="PTHR48007:SF4">
    <property type="entry name" value="LEUCINE-RICH REPEAT RECEPTOR-LIKE PROTEIN KINASE PXC1"/>
    <property type="match status" value="1"/>
</dbReference>
<dbReference type="InterPro" id="IPR032675">
    <property type="entry name" value="LRR_dom_sf"/>
</dbReference>
<dbReference type="Proteomes" id="UP001642464">
    <property type="component" value="Unassembled WGS sequence"/>
</dbReference>
<name>A0ABP0M3G0_9DINO</name>